<dbReference type="InterPro" id="IPR036679">
    <property type="entry name" value="FlgN-like_sf"/>
</dbReference>
<dbReference type="Pfam" id="PF05130">
    <property type="entry name" value="FlgN"/>
    <property type="match status" value="1"/>
</dbReference>
<feature type="coiled-coil region" evidence="2">
    <location>
        <begin position="94"/>
        <end position="124"/>
    </location>
</feature>
<reference evidence="3 4" key="1">
    <citation type="submission" date="2014-12" db="EMBL/GenBank/DDBJ databases">
        <title>Draft genome sequence of Cohnella kolymensis strain B-2846.</title>
        <authorList>
            <person name="Karlyshev A.V."/>
            <person name="Kudryashova E.B."/>
        </authorList>
    </citation>
    <scope>NUCLEOTIDE SEQUENCE [LARGE SCALE GENOMIC DNA]</scope>
    <source>
        <strain evidence="3 4">VKM B-2846</strain>
    </source>
</reference>
<gene>
    <name evidence="3" type="ORF">SD71_06750</name>
</gene>
<dbReference type="EMBL" id="JXAL01000006">
    <property type="protein sequence ID" value="KIL36693.1"/>
    <property type="molecule type" value="Genomic_DNA"/>
</dbReference>
<dbReference type="RefSeq" id="WP_041061287.1">
    <property type="nucleotide sequence ID" value="NZ_JXAL01000006.1"/>
</dbReference>
<keyword evidence="2" id="KW-0175">Coiled coil</keyword>
<dbReference type="InterPro" id="IPR007809">
    <property type="entry name" value="FlgN-like"/>
</dbReference>
<evidence type="ECO:0000256" key="2">
    <source>
        <dbReference type="SAM" id="Coils"/>
    </source>
</evidence>
<feature type="coiled-coil region" evidence="2">
    <location>
        <begin position="3"/>
        <end position="33"/>
    </location>
</feature>
<keyword evidence="1" id="KW-1005">Bacterial flagellum biogenesis</keyword>
<evidence type="ECO:0000256" key="1">
    <source>
        <dbReference type="ARBA" id="ARBA00022795"/>
    </source>
</evidence>
<protein>
    <recommendedName>
        <fullName evidence="5">Flagellar biosynthesis protein FlgN</fullName>
    </recommendedName>
</protein>
<keyword evidence="4" id="KW-1185">Reference proteome</keyword>
<evidence type="ECO:0008006" key="5">
    <source>
        <dbReference type="Google" id="ProtNLM"/>
    </source>
</evidence>
<evidence type="ECO:0000313" key="4">
    <source>
        <dbReference type="Proteomes" id="UP000054526"/>
    </source>
</evidence>
<comment type="caution">
    <text evidence="3">The sequence shown here is derived from an EMBL/GenBank/DDBJ whole genome shotgun (WGS) entry which is preliminary data.</text>
</comment>
<dbReference type="Proteomes" id="UP000054526">
    <property type="component" value="Unassembled WGS sequence"/>
</dbReference>
<proteinExistence type="predicted"/>
<sequence length="164" mass="18557">MSIQNLLNTLRSLSDIHEELLQLAQEKQQLVIENRVEQLIAVTGKETKAIGTLERLNKDVSKYTTESLAELGLSSKAGATLVDVIQAMYRADLKAEMLDVAERLRDQVRQLKELNERNQLLVRQSLDYIGFQIELLTAPHDDVTYSPIHKAKAGTPRRTFDSRA</sequence>
<organism evidence="3 4">
    <name type="scientific">Cohnella kolymensis</name>
    <dbReference type="NCBI Taxonomy" id="1590652"/>
    <lineage>
        <taxon>Bacteria</taxon>
        <taxon>Bacillati</taxon>
        <taxon>Bacillota</taxon>
        <taxon>Bacilli</taxon>
        <taxon>Bacillales</taxon>
        <taxon>Paenibacillaceae</taxon>
        <taxon>Cohnella</taxon>
    </lineage>
</organism>
<dbReference type="SUPFAM" id="SSF140566">
    <property type="entry name" value="FlgN-like"/>
    <property type="match status" value="1"/>
</dbReference>
<accession>A0ABR5A7P7</accession>
<evidence type="ECO:0000313" key="3">
    <source>
        <dbReference type="EMBL" id="KIL36693.1"/>
    </source>
</evidence>
<dbReference type="Gene3D" id="1.20.58.300">
    <property type="entry name" value="FlgN-like"/>
    <property type="match status" value="1"/>
</dbReference>
<name>A0ABR5A7P7_9BACL</name>